<keyword evidence="7" id="KW-1185">Reference proteome</keyword>
<reference evidence="6 7" key="1">
    <citation type="submission" date="2010-05" db="EMBL/GenBank/DDBJ databases">
        <title>The Genome Sequence of Thecamonas trahens ATCC 50062.</title>
        <authorList>
            <consortium name="The Broad Institute Genome Sequencing Platform"/>
            <person name="Russ C."/>
            <person name="Cuomo C."/>
            <person name="Shea T."/>
            <person name="Young S.K."/>
            <person name="Zeng Q."/>
            <person name="Koehrsen M."/>
            <person name="Haas B."/>
            <person name="Borodovsky M."/>
            <person name="Guigo R."/>
            <person name="Alvarado L."/>
            <person name="Berlin A."/>
            <person name="Bochicchio J."/>
            <person name="Borenstein D."/>
            <person name="Chapman S."/>
            <person name="Chen Z."/>
            <person name="Freedman E."/>
            <person name="Gellesch M."/>
            <person name="Goldberg J."/>
            <person name="Griggs A."/>
            <person name="Gujja S."/>
            <person name="Heilman E."/>
            <person name="Heiman D."/>
            <person name="Hepburn T."/>
            <person name="Howarth C."/>
            <person name="Jen D."/>
            <person name="Larson L."/>
            <person name="Mehta T."/>
            <person name="Park D."/>
            <person name="Pearson M."/>
            <person name="Roberts A."/>
            <person name="Saif S."/>
            <person name="Shenoy N."/>
            <person name="Sisk P."/>
            <person name="Stolte C."/>
            <person name="Sykes S."/>
            <person name="Thomson T."/>
            <person name="Walk T."/>
            <person name="White J."/>
            <person name="Yandava C."/>
            <person name="Burger G."/>
            <person name="Gray M.W."/>
            <person name="Holland P.W.H."/>
            <person name="King N."/>
            <person name="Lang F.B.F."/>
            <person name="Roger A.J."/>
            <person name="Ruiz-Trillo I."/>
            <person name="Lander E."/>
            <person name="Nusbaum C."/>
        </authorList>
    </citation>
    <scope>NUCLEOTIDE SEQUENCE [LARGE SCALE GENOMIC DNA]</scope>
    <source>
        <strain evidence="6 7">ATCC 50062</strain>
    </source>
</reference>
<dbReference type="InterPro" id="IPR003604">
    <property type="entry name" value="Matrin/U1-like-C_Znf_C2H2"/>
</dbReference>
<keyword evidence="1" id="KW-0479">Metal-binding</keyword>
<feature type="compositionally biased region" description="Basic residues" evidence="4">
    <location>
        <begin position="234"/>
        <end position="243"/>
    </location>
</feature>
<feature type="region of interest" description="Disordered" evidence="4">
    <location>
        <begin position="1"/>
        <end position="24"/>
    </location>
</feature>
<dbReference type="AlphaFoldDB" id="A0A0L0D5H3"/>
<feature type="region of interest" description="Disordered" evidence="4">
    <location>
        <begin position="233"/>
        <end position="279"/>
    </location>
</feature>
<dbReference type="EMBL" id="GL349447">
    <property type="protein sequence ID" value="KNC47584.1"/>
    <property type="molecule type" value="Genomic_DNA"/>
</dbReference>
<proteinExistence type="predicted"/>
<dbReference type="Proteomes" id="UP000054408">
    <property type="component" value="Unassembled WGS sequence"/>
</dbReference>
<sequence length="279" mass="28473">MDRLHGALARAGAQTQRAHARKPARPGRYHCKACNVWLAGDKRARAVHEAGAKHREAVDALLLRQRMAAKANAKAAKADADMLAAIDAEARAALARDLGAAAGPGLAVPIALSEPAGEPTACSEGVDAGADTDANADAVASLGAVADDDTTLGSTQWLSVEEGEARVLAGRAWDEARAAEKAETDIAAIEANRDRAAMAGKVTVDSIRAAQASVDQLLAADLPAPAPAAAPVVFKKKKRKRKAAASVMGPPAAAPTPPAAAPTPPPATVLPPSKRPKHE</sequence>
<feature type="domain" description="U1-type" evidence="5">
    <location>
        <begin position="26"/>
        <end position="61"/>
    </location>
</feature>
<dbReference type="RefSeq" id="XP_013759514.1">
    <property type="nucleotide sequence ID" value="XM_013904060.1"/>
</dbReference>
<evidence type="ECO:0000256" key="1">
    <source>
        <dbReference type="ARBA" id="ARBA00022723"/>
    </source>
</evidence>
<accession>A0A0L0D5H3</accession>
<evidence type="ECO:0000259" key="5">
    <source>
        <dbReference type="SMART" id="SM00451"/>
    </source>
</evidence>
<dbReference type="GO" id="GO:0003676">
    <property type="term" value="F:nucleic acid binding"/>
    <property type="evidence" value="ECO:0007669"/>
    <property type="project" value="InterPro"/>
</dbReference>
<protein>
    <recommendedName>
        <fullName evidence="5">U1-type domain-containing protein</fullName>
    </recommendedName>
</protein>
<dbReference type="SMART" id="SM00451">
    <property type="entry name" value="ZnF_U1"/>
    <property type="match status" value="1"/>
</dbReference>
<organism evidence="6 7">
    <name type="scientific">Thecamonas trahens ATCC 50062</name>
    <dbReference type="NCBI Taxonomy" id="461836"/>
    <lineage>
        <taxon>Eukaryota</taxon>
        <taxon>Apusozoa</taxon>
        <taxon>Apusomonadida</taxon>
        <taxon>Apusomonadidae</taxon>
        <taxon>Thecamonas</taxon>
    </lineage>
</organism>
<dbReference type="GO" id="GO:0008270">
    <property type="term" value="F:zinc ion binding"/>
    <property type="evidence" value="ECO:0007669"/>
    <property type="project" value="UniProtKB-KW"/>
</dbReference>
<feature type="compositionally biased region" description="Pro residues" evidence="4">
    <location>
        <begin position="252"/>
        <end position="269"/>
    </location>
</feature>
<keyword evidence="2" id="KW-0863">Zinc-finger</keyword>
<keyword evidence="3" id="KW-0862">Zinc</keyword>
<dbReference type="GeneID" id="25562275"/>
<evidence type="ECO:0000256" key="2">
    <source>
        <dbReference type="ARBA" id="ARBA00022771"/>
    </source>
</evidence>
<dbReference type="Gene3D" id="3.30.160.60">
    <property type="entry name" value="Classic Zinc Finger"/>
    <property type="match status" value="1"/>
</dbReference>
<evidence type="ECO:0000313" key="6">
    <source>
        <dbReference type="EMBL" id="KNC47584.1"/>
    </source>
</evidence>
<evidence type="ECO:0000256" key="3">
    <source>
        <dbReference type="ARBA" id="ARBA00022833"/>
    </source>
</evidence>
<gene>
    <name evidence="6" type="ORF">AMSG_02609</name>
</gene>
<dbReference type="SUPFAM" id="SSF57667">
    <property type="entry name" value="beta-beta-alpha zinc fingers"/>
    <property type="match status" value="1"/>
</dbReference>
<dbReference type="Pfam" id="PF06220">
    <property type="entry name" value="zf-U1"/>
    <property type="match status" value="1"/>
</dbReference>
<evidence type="ECO:0000256" key="4">
    <source>
        <dbReference type="SAM" id="MobiDB-lite"/>
    </source>
</evidence>
<evidence type="ECO:0000313" key="7">
    <source>
        <dbReference type="Proteomes" id="UP000054408"/>
    </source>
</evidence>
<dbReference type="InterPro" id="IPR013085">
    <property type="entry name" value="U1-CZ_Znf_C2H2"/>
</dbReference>
<name>A0A0L0D5H3_THETB</name>
<dbReference type="InterPro" id="IPR036236">
    <property type="entry name" value="Znf_C2H2_sf"/>
</dbReference>
<dbReference type="eggNOG" id="KOG0150">
    <property type="taxonomic scope" value="Eukaryota"/>
</dbReference>